<gene>
    <name evidence="1" type="ORF">MJO28_000027</name>
</gene>
<protein>
    <submittedName>
        <fullName evidence="1">Uncharacterized protein</fullName>
    </submittedName>
</protein>
<accession>A0ACC0EWA2</accession>
<dbReference type="Proteomes" id="UP001060170">
    <property type="component" value="Chromosome 1"/>
</dbReference>
<evidence type="ECO:0000313" key="2">
    <source>
        <dbReference type="Proteomes" id="UP001060170"/>
    </source>
</evidence>
<dbReference type="EMBL" id="CM045865">
    <property type="protein sequence ID" value="KAI7961933.1"/>
    <property type="molecule type" value="Genomic_DNA"/>
</dbReference>
<keyword evidence="2" id="KW-1185">Reference proteome</keyword>
<organism evidence="1 2">
    <name type="scientific">Puccinia striiformis f. sp. tritici</name>
    <dbReference type="NCBI Taxonomy" id="168172"/>
    <lineage>
        <taxon>Eukaryota</taxon>
        <taxon>Fungi</taxon>
        <taxon>Dikarya</taxon>
        <taxon>Basidiomycota</taxon>
        <taxon>Pucciniomycotina</taxon>
        <taxon>Pucciniomycetes</taxon>
        <taxon>Pucciniales</taxon>
        <taxon>Pucciniaceae</taxon>
        <taxon>Puccinia</taxon>
    </lineage>
</organism>
<name>A0ACC0EWA2_9BASI</name>
<reference evidence="2" key="2">
    <citation type="journal article" date="2018" name="Mol. Plant Microbe Interact.">
        <title>Genome sequence resources for the wheat stripe rust pathogen (Puccinia striiformis f. sp. tritici) and the barley stripe rust pathogen (Puccinia striiformis f. sp. hordei).</title>
        <authorList>
            <person name="Xia C."/>
            <person name="Wang M."/>
            <person name="Yin C."/>
            <person name="Cornejo O.E."/>
            <person name="Hulbert S.H."/>
            <person name="Chen X."/>
        </authorList>
    </citation>
    <scope>NUCLEOTIDE SEQUENCE [LARGE SCALE GENOMIC DNA]</scope>
    <source>
        <strain evidence="2">93-210</strain>
    </source>
</reference>
<sequence length="127" mass="14159">MISDVPAISEDDKASYDDECLNRMAEVAVDFLIRLVTTCMNSQPSSSTVVSTLAPLSRFEQACHHLKRLPRSQLLLPRLDKIPGSFPHPIKTQDQLSTSSDTLSNLLFLPQFGSCFLAILVKSLYYI</sequence>
<comment type="caution">
    <text evidence="1">The sequence shown here is derived from an EMBL/GenBank/DDBJ whole genome shotgun (WGS) entry which is preliminary data.</text>
</comment>
<reference evidence="2" key="1">
    <citation type="journal article" date="2018" name="BMC Genomics">
        <title>Genomic insights into host adaptation between the wheat stripe rust pathogen (Puccinia striiformis f. sp. tritici) and the barley stripe rust pathogen (Puccinia striiformis f. sp. hordei).</title>
        <authorList>
            <person name="Xia C."/>
            <person name="Wang M."/>
            <person name="Yin C."/>
            <person name="Cornejo O.E."/>
            <person name="Hulbert S.H."/>
            <person name="Chen X."/>
        </authorList>
    </citation>
    <scope>NUCLEOTIDE SEQUENCE [LARGE SCALE GENOMIC DNA]</scope>
    <source>
        <strain evidence="2">93-210</strain>
    </source>
</reference>
<evidence type="ECO:0000313" key="1">
    <source>
        <dbReference type="EMBL" id="KAI7961933.1"/>
    </source>
</evidence>
<proteinExistence type="predicted"/>
<reference evidence="1 2" key="3">
    <citation type="journal article" date="2022" name="Microbiol. Spectr.">
        <title>Folding features and dynamics of 3D genome architecture in plant fungal pathogens.</title>
        <authorList>
            <person name="Xia C."/>
        </authorList>
    </citation>
    <scope>NUCLEOTIDE SEQUENCE [LARGE SCALE GENOMIC DNA]</scope>
    <source>
        <strain evidence="1 2">93-210</strain>
    </source>
</reference>